<evidence type="ECO:0000256" key="2">
    <source>
        <dbReference type="SAM" id="Phobius"/>
    </source>
</evidence>
<evidence type="ECO:0000256" key="1">
    <source>
        <dbReference type="SAM" id="MobiDB-lite"/>
    </source>
</evidence>
<reference evidence="3" key="1">
    <citation type="journal article" date="2020" name="Nature">
        <title>Giant virus diversity and host interactions through global metagenomics.</title>
        <authorList>
            <person name="Schulz F."/>
            <person name="Roux S."/>
            <person name="Paez-Espino D."/>
            <person name="Jungbluth S."/>
            <person name="Walsh D.A."/>
            <person name="Denef V.J."/>
            <person name="McMahon K.D."/>
            <person name="Konstantinidis K.T."/>
            <person name="Eloe-Fadrosh E.A."/>
            <person name="Kyrpides N.C."/>
            <person name="Woyke T."/>
        </authorList>
    </citation>
    <scope>NUCLEOTIDE SEQUENCE</scope>
    <source>
        <strain evidence="3">GVMAG-M-3300009182-78</strain>
    </source>
</reference>
<keyword evidence="2" id="KW-0472">Membrane</keyword>
<keyword evidence="2" id="KW-0812">Transmembrane</keyword>
<organism evidence="3">
    <name type="scientific">viral metagenome</name>
    <dbReference type="NCBI Taxonomy" id="1070528"/>
    <lineage>
        <taxon>unclassified sequences</taxon>
        <taxon>metagenomes</taxon>
        <taxon>organismal metagenomes</taxon>
    </lineage>
</organism>
<proteinExistence type="predicted"/>
<feature type="region of interest" description="Disordered" evidence="1">
    <location>
        <begin position="90"/>
        <end position="109"/>
    </location>
</feature>
<dbReference type="Gene3D" id="1.20.1280.290">
    <property type="match status" value="1"/>
</dbReference>
<evidence type="ECO:0008006" key="4">
    <source>
        <dbReference type="Google" id="ProtNLM"/>
    </source>
</evidence>
<keyword evidence="2" id="KW-1133">Transmembrane helix</keyword>
<feature type="transmembrane region" description="Helical" evidence="2">
    <location>
        <begin position="30"/>
        <end position="49"/>
    </location>
</feature>
<feature type="compositionally biased region" description="Basic and acidic residues" evidence="1">
    <location>
        <begin position="94"/>
        <end position="109"/>
    </location>
</feature>
<feature type="transmembrane region" description="Helical" evidence="2">
    <location>
        <begin position="55"/>
        <end position="76"/>
    </location>
</feature>
<accession>A0A6C0B1Y9</accession>
<dbReference type="EMBL" id="MN739044">
    <property type="protein sequence ID" value="QHS85548.1"/>
    <property type="molecule type" value="Genomic_DNA"/>
</dbReference>
<evidence type="ECO:0000313" key="3">
    <source>
        <dbReference type="EMBL" id="QHS85548.1"/>
    </source>
</evidence>
<protein>
    <recommendedName>
        <fullName evidence="4">PQ-loop repeat-containing protein</fullName>
    </recommendedName>
</protein>
<sequence length="109" mass="12662">MYTASILFFLCYLPEFYANYKNKNGNIYNVPEKIVLLLATSFAFSYAVINDNTELITNYGPILFLDIIALSMRVYYSYKNRKTIMQVTNAELESDSKENEKKENDIESP</sequence>
<name>A0A6C0B1Y9_9ZZZZ</name>
<dbReference type="AlphaFoldDB" id="A0A6C0B1Y9"/>